<comment type="caution">
    <text evidence="3">The sequence shown here is derived from an EMBL/GenBank/DDBJ whole genome shotgun (WGS) entry which is preliminary data.</text>
</comment>
<dbReference type="GO" id="GO:0003723">
    <property type="term" value="F:RNA binding"/>
    <property type="evidence" value="ECO:0007669"/>
    <property type="project" value="InterPro"/>
</dbReference>
<feature type="repeat" description="PPR" evidence="2">
    <location>
        <begin position="211"/>
        <end position="245"/>
    </location>
</feature>
<dbReference type="InterPro" id="IPR002885">
    <property type="entry name" value="PPR_rpt"/>
</dbReference>
<dbReference type="NCBIfam" id="TIGR00756">
    <property type="entry name" value="PPR"/>
    <property type="match status" value="2"/>
</dbReference>
<dbReference type="GO" id="GO:0009451">
    <property type="term" value="P:RNA modification"/>
    <property type="evidence" value="ECO:0007669"/>
    <property type="project" value="InterPro"/>
</dbReference>
<dbReference type="InterPro" id="IPR011990">
    <property type="entry name" value="TPR-like_helical_dom_sf"/>
</dbReference>
<organism evidence="3 4">
    <name type="scientific">Protea cynaroides</name>
    <dbReference type="NCBI Taxonomy" id="273540"/>
    <lineage>
        <taxon>Eukaryota</taxon>
        <taxon>Viridiplantae</taxon>
        <taxon>Streptophyta</taxon>
        <taxon>Embryophyta</taxon>
        <taxon>Tracheophyta</taxon>
        <taxon>Spermatophyta</taxon>
        <taxon>Magnoliopsida</taxon>
        <taxon>Proteales</taxon>
        <taxon>Proteaceae</taxon>
        <taxon>Protea</taxon>
    </lineage>
</organism>
<dbReference type="AlphaFoldDB" id="A0A9Q0K7Y1"/>
<evidence type="ECO:0000256" key="2">
    <source>
        <dbReference type="PROSITE-ProRule" id="PRU00708"/>
    </source>
</evidence>
<dbReference type="OrthoDB" id="1868351at2759"/>
<dbReference type="Pfam" id="PF01535">
    <property type="entry name" value="PPR"/>
    <property type="match status" value="6"/>
</dbReference>
<gene>
    <name evidence="3" type="ORF">NE237_017408</name>
</gene>
<evidence type="ECO:0008006" key="5">
    <source>
        <dbReference type="Google" id="ProtNLM"/>
    </source>
</evidence>
<keyword evidence="1" id="KW-0677">Repeat</keyword>
<dbReference type="InterPro" id="IPR046848">
    <property type="entry name" value="E_motif"/>
</dbReference>
<evidence type="ECO:0000313" key="4">
    <source>
        <dbReference type="Proteomes" id="UP001141806"/>
    </source>
</evidence>
<dbReference type="Gene3D" id="1.25.40.10">
    <property type="entry name" value="Tetratricopeptide repeat domain"/>
    <property type="match status" value="3"/>
</dbReference>
<keyword evidence="4" id="KW-1185">Reference proteome</keyword>
<dbReference type="FunFam" id="1.25.40.10:FF:000348">
    <property type="entry name" value="Pentatricopeptide repeat-containing protein chloroplastic"/>
    <property type="match status" value="1"/>
</dbReference>
<dbReference type="PANTHER" id="PTHR47926">
    <property type="entry name" value="PENTATRICOPEPTIDE REPEAT-CONTAINING PROTEIN"/>
    <property type="match status" value="1"/>
</dbReference>
<dbReference type="Pfam" id="PF20431">
    <property type="entry name" value="E_motif"/>
    <property type="match status" value="1"/>
</dbReference>
<evidence type="ECO:0000313" key="3">
    <source>
        <dbReference type="EMBL" id="KAJ4965559.1"/>
    </source>
</evidence>
<dbReference type="EMBL" id="JAMYWD010000007">
    <property type="protein sequence ID" value="KAJ4965559.1"/>
    <property type="molecule type" value="Genomic_DNA"/>
</dbReference>
<sequence length="613" mass="68514">MARASKIGDVIRSRFPIFASNPILCSLSSSLSFSSSASAPVSSSFSVPNQSLLPLRTCQNMRQLYQIQSHLITSGLFQDPSAAGRVLKFSADSGDIDYTFLVFKHIDLPDTFCFNIVLKAYSCAFVPFQALVFYFEMIRNGFLPNSFTFPPLVSACAKSQSSELGEKCHGQIVKNGVDSVVQVQNSLIHMYAFCGSIESAEQLFNEMPRRDLVSWNSIIDGYAKLGDLGTARLLFDEMPERSMVSWNIMIAGYLDCGKPGYCLKLFRKMMNIGLRGSDTTMVSVLTACGRSARLKEGKSVHGSLIRNLFRLSLILGTALIDMYGKCQRVEYAQRVFDGMSERNLICWNAMILGHCIHGFPQDGLNLFVDMEGRLNLEDEPSKCIKIKNSLTERDQVLPDEITFIGILCACARAGLLSDGRNLFYKMNNVYNIKPKFAHYWCMAHLYTSVGLIHKAEEILCSIPLEDNGEDSLTSLLLSGLLGLCRFQGDIEVGERIAKRLIELEPDNASRYALLLNVYATAGQWEDVAKVKELAIERGFKRIPGCSLRDLNEIVHKFKVGDTLQPGMAEVCTMMDELKLRLGMSTTGFLTQLKTRKLESSHNFDQYQSNFDKK</sequence>
<evidence type="ECO:0000256" key="1">
    <source>
        <dbReference type="ARBA" id="ARBA00022737"/>
    </source>
</evidence>
<accession>A0A9Q0K7Y1</accession>
<name>A0A9Q0K7Y1_9MAGN</name>
<dbReference type="PANTHER" id="PTHR47926:SF365">
    <property type="entry name" value="DYW DOMAIN-CONTAINING PROTEIN"/>
    <property type="match status" value="1"/>
</dbReference>
<dbReference type="Proteomes" id="UP001141806">
    <property type="component" value="Unassembled WGS sequence"/>
</dbReference>
<dbReference type="InterPro" id="IPR046960">
    <property type="entry name" value="PPR_At4g14850-like_plant"/>
</dbReference>
<proteinExistence type="predicted"/>
<dbReference type="FunFam" id="1.25.40.10:FF:001237">
    <property type="entry name" value="Pentatricopeptide repeat-containing protein"/>
    <property type="match status" value="1"/>
</dbReference>
<reference evidence="3" key="1">
    <citation type="journal article" date="2023" name="Plant J.">
        <title>The genome of the king protea, Protea cynaroides.</title>
        <authorList>
            <person name="Chang J."/>
            <person name="Duong T.A."/>
            <person name="Schoeman C."/>
            <person name="Ma X."/>
            <person name="Roodt D."/>
            <person name="Barker N."/>
            <person name="Li Z."/>
            <person name="Van de Peer Y."/>
            <person name="Mizrachi E."/>
        </authorList>
    </citation>
    <scope>NUCLEOTIDE SEQUENCE</scope>
    <source>
        <tissue evidence="3">Young leaves</tissue>
    </source>
</reference>
<dbReference type="PROSITE" id="PS51375">
    <property type="entry name" value="PPR"/>
    <property type="match status" value="1"/>
</dbReference>
<protein>
    <recommendedName>
        <fullName evidence="5">Pentatricopeptide repeat-containing protein</fullName>
    </recommendedName>
</protein>